<dbReference type="InterPro" id="IPR011333">
    <property type="entry name" value="SKP1/BTB/POZ_sf"/>
</dbReference>
<sequence length="164" mass="19364">MKRIQLNKGNPTIFNISINLINSSEKLKDLYKNIGSQEINITTISDTDKLFFEKFIEYYDKKNNNNYEEITNRFIDEQKQYIIDLMLFLDNYKFTKISEILKQKITNVLKSESIDNIRNFLDLENDLTIIEKNILDNDIKNDSNNFNDVLFLANLSEINDSQNS</sequence>
<organism evidence="1">
    <name type="scientific">Hokovirus HKV1</name>
    <dbReference type="NCBI Taxonomy" id="1977638"/>
    <lineage>
        <taxon>Viruses</taxon>
        <taxon>Varidnaviria</taxon>
        <taxon>Bamfordvirae</taxon>
        <taxon>Nucleocytoviricota</taxon>
        <taxon>Megaviricetes</taxon>
        <taxon>Imitervirales</taxon>
        <taxon>Mimiviridae</taxon>
        <taxon>Klosneuvirinae</taxon>
        <taxon>Hokovirus</taxon>
    </lineage>
</organism>
<reference evidence="1" key="1">
    <citation type="journal article" date="2017" name="Science">
        <title>Giant viruses with an expanded complement of translation system components.</title>
        <authorList>
            <person name="Schulz F."/>
            <person name="Yutin N."/>
            <person name="Ivanova N.N."/>
            <person name="Ortega D.R."/>
            <person name="Lee T.K."/>
            <person name="Vierheilig J."/>
            <person name="Daims H."/>
            <person name="Horn M."/>
            <person name="Wagner M."/>
            <person name="Jensen G.J."/>
            <person name="Kyrpides N.C."/>
            <person name="Koonin E.V."/>
            <person name="Woyke T."/>
        </authorList>
    </citation>
    <scope>NUCLEOTIDE SEQUENCE</scope>
    <source>
        <strain evidence="1">HKV1</strain>
    </source>
</reference>
<dbReference type="Gene3D" id="3.30.710.10">
    <property type="entry name" value="Potassium Channel Kv1.1, Chain A"/>
    <property type="match status" value="1"/>
</dbReference>
<evidence type="ECO:0000313" key="1">
    <source>
        <dbReference type="EMBL" id="ARF11055.1"/>
    </source>
</evidence>
<name>A0A1V0SH54_9VIRU</name>
<protein>
    <submittedName>
        <fullName evidence="1">Uncharacterized protein</fullName>
    </submittedName>
</protein>
<accession>A0A1V0SH54</accession>
<proteinExistence type="predicted"/>
<dbReference type="EMBL" id="KY684106">
    <property type="protein sequence ID" value="ARF11055.1"/>
    <property type="molecule type" value="Genomic_DNA"/>
</dbReference>
<gene>
    <name evidence="1" type="ORF">Hokovirus_4_29</name>
</gene>